<dbReference type="GO" id="GO:0020037">
    <property type="term" value="F:heme binding"/>
    <property type="evidence" value="ECO:0007669"/>
    <property type="project" value="TreeGrafter"/>
</dbReference>
<dbReference type="GO" id="GO:0006790">
    <property type="term" value="P:sulfur compound metabolic process"/>
    <property type="evidence" value="ECO:0007669"/>
    <property type="project" value="TreeGrafter"/>
</dbReference>
<accession>A0A6J6D6I9</accession>
<organism evidence="4">
    <name type="scientific">freshwater metagenome</name>
    <dbReference type="NCBI Taxonomy" id="449393"/>
    <lineage>
        <taxon>unclassified sequences</taxon>
        <taxon>metagenomes</taxon>
        <taxon>ecological metagenomes</taxon>
    </lineage>
</organism>
<feature type="transmembrane region" description="Helical" evidence="2">
    <location>
        <begin position="146"/>
        <end position="169"/>
    </location>
</feature>
<dbReference type="EMBL" id="CAEZTI010000030">
    <property type="protein sequence ID" value="CAB4558966.1"/>
    <property type="molecule type" value="Genomic_DNA"/>
</dbReference>
<feature type="region of interest" description="Disordered" evidence="1">
    <location>
        <begin position="1"/>
        <end position="25"/>
    </location>
</feature>
<dbReference type="PANTHER" id="PTHR19372:SF7">
    <property type="entry name" value="SULFITE OXIDASE, MITOCHONDRIAL"/>
    <property type="match status" value="1"/>
</dbReference>
<gene>
    <name evidence="4" type="ORF">UFOPK1619_00261</name>
</gene>
<feature type="transmembrane region" description="Helical" evidence="2">
    <location>
        <begin position="91"/>
        <end position="112"/>
    </location>
</feature>
<feature type="region of interest" description="Disordered" evidence="1">
    <location>
        <begin position="216"/>
        <end position="235"/>
    </location>
</feature>
<evidence type="ECO:0000259" key="3">
    <source>
        <dbReference type="Pfam" id="PF00174"/>
    </source>
</evidence>
<keyword evidence="2" id="KW-1133">Transmembrane helix</keyword>
<dbReference type="SUPFAM" id="SSF81296">
    <property type="entry name" value="E set domains"/>
    <property type="match status" value="1"/>
</dbReference>
<dbReference type="AlphaFoldDB" id="A0A6J6D6I9"/>
<dbReference type="Gene3D" id="2.60.40.650">
    <property type="match status" value="1"/>
</dbReference>
<reference evidence="4" key="1">
    <citation type="submission" date="2020-05" db="EMBL/GenBank/DDBJ databases">
        <authorList>
            <person name="Chiriac C."/>
            <person name="Salcher M."/>
            <person name="Ghai R."/>
            <person name="Kavagutti S V."/>
        </authorList>
    </citation>
    <scope>NUCLEOTIDE SEQUENCE</scope>
</reference>
<dbReference type="InterPro" id="IPR019546">
    <property type="entry name" value="TAT_signal_bac_arc"/>
</dbReference>
<dbReference type="InterPro" id="IPR036374">
    <property type="entry name" value="OxRdtase_Mopterin-bd_sf"/>
</dbReference>
<dbReference type="GO" id="GO:0043546">
    <property type="term" value="F:molybdopterin cofactor binding"/>
    <property type="evidence" value="ECO:0007669"/>
    <property type="project" value="TreeGrafter"/>
</dbReference>
<dbReference type="GO" id="GO:0008482">
    <property type="term" value="F:sulfite oxidase activity"/>
    <property type="evidence" value="ECO:0007669"/>
    <property type="project" value="TreeGrafter"/>
</dbReference>
<protein>
    <submittedName>
        <fullName evidence="4">Unannotated protein</fullName>
    </submittedName>
</protein>
<feature type="transmembrane region" description="Helical" evidence="2">
    <location>
        <begin position="32"/>
        <end position="54"/>
    </location>
</feature>
<evidence type="ECO:0000313" key="4">
    <source>
        <dbReference type="EMBL" id="CAB4558966.1"/>
    </source>
</evidence>
<feature type="compositionally biased region" description="Polar residues" evidence="1">
    <location>
        <begin position="1"/>
        <end position="10"/>
    </location>
</feature>
<keyword evidence="2" id="KW-0812">Transmembrane</keyword>
<dbReference type="Pfam" id="PF17957">
    <property type="entry name" value="Big_7"/>
    <property type="match status" value="1"/>
</dbReference>
<dbReference type="Gene3D" id="3.90.420.10">
    <property type="entry name" value="Oxidoreductase, molybdopterin-binding domain"/>
    <property type="match status" value="1"/>
</dbReference>
<sequence>MSFTPSSPSSPEVDPLAPRQHTSLLSSPSRRLGAVVGLVSGGIAVTIGMLVAALGEVASPIDAVGSSFIDRTPTWLKTLAIYLFGTDNKTALRVGIVILLATIAYIAGSFSIKSPTPLVSAIVIFAFLGALSAIEQEGSNVSSILAPIMGAVVGIGSALWLLGILTNRWLSTSTPSPSRVPLGWDRRRFMRATAAVGATAVTAGLMGQSKERQRISAIESQRPDSLPPVSESLPPSQISQDISFITPNDDFYRIDTALSFPNVNLEKWKLRIHGLVDQEITLSYADIAAMPQVEKVITICCVSNEIGGPYIGNAVWQGVYLKDLLLQAGVKPEAEQLFSRSLDGWTCGFPVELALDGRDALLAIGMNGEPLPLEHGFPARLIVPGIYGYVSATKWLSEIEVNKWSDESGYWIPRGWARNAPIKTQSRIDVPRAGATITAGPTRVAGVAWAQHTGIEKVEVRIDGAEWNEAVLGDDISDDTWRLWTFDWQSTSGQHVIQVRATDKSGYTQTEIVTGVAPDGATGWHTREVSVV</sequence>
<evidence type="ECO:0000256" key="2">
    <source>
        <dbReference type="SAM" id="Phobius"/>
    </source>
</evidence>
<dbReference type="InterPro" id="IPR014756">
    <property type="entry name" value="Ig_E-set"/>
</dbReference>
<dbReference type="SUPFAM" id="SSF56524">
    <property type="entry name" value="Oxidoreductase molybdopterin-binding domain"/>
    <property type="match status" value="1"/>
</dbReference>
<dbReference type="PANTHER" id="PTHR19372">
    <property type="entry name" value="SULFITE REDUCTASE"/>
    <property type="match status" value="1"/>
</dbReference>
<dbReference type="Pfam" id="PF00174">
    <property type="entry name" value="Oxidored_molyb"/>
    <property type="match status" value="1"/>
</dbReference>
<name>A0A6J6D6I9_9ZZZZ</name>
<feature type="transmembrane region" description="Helical" evidence="2">
    <location>
        <begin position="118"/>
        <end position="134"/>
    </location>
</feature>
<proteinExistence type="predicted"/>
<evidence type="ECO:0000256" key="1">
    <source>
        <dbReference type="SAM" id="MobiDB-lite"/>
    </source>
</evidence>
<keyword evidence="2" id="KW-0472">Membrane</keyword>
<dbReference type="InterPro" id="IPR000572">
    <property type="entry name" value="OxRdtase_Mopterin-bd_dom"/>
</dbReference>
<dbReference type="NCBIfam" id="TIGR01409">
    <property type="entry name" value="TAT_signal_seq"/>
    <property type="match status" value="1"/>
</dbReference>
<feature type="domain" description="Oxidoreductase molybdopterin-binding" evidence="3">
    <location>
        <begin position="259"/>
        <end position="411"/>
    </location>
</feature>
<feature type="compositionally biased region" description="Low complexity" evidence="1">
    <location>
        <begin position="223"/>
        <end position="235"/>
    </location>
</feature>